<feature type="transmembrane region" description="Helical" evidence="6">
    <location>
        <begin position="293"/>
        <end position="317"/>
    </location>
</feature>
<feature type="transmembrane region" description="Helical" evidence="6">
    <location>
        <begin position="180"/>
        <end position="199"/>
    </location>
</feature>
<dbReference type="PANTHER" id="PTHR48021:SF47">
    <property type="entry name" value="GH17672P"/>
    <property type="match status" value="1"/>
</dbReference>
<reference evidence="8 9" key="1">
    <citation type="submission" date="2024-06" db="EMBL/GenBank/DDBJ databases">
        <title>A chromosome-level genome assembly of beet webworm, Loxostege sticticalis.</title>
        <authorList>
            <person name="Zhang Y."/>
        </authorList>
    </citation>
    <scope>NUCLEOTIDE SEQUENCE [LARGE SCALE GENOMIC DNA]</scope>
    <source>
        <strain evidence="8">AQ026</strain>
        <tissue evidence="8">Whole body</tissue>
    </source>
</reference>
<evidence type="ECO:0000313" key="8">
    <source>
        <dbReference type="EMBL" id="KAL0861065.1"/>
    </source>
</evidence>
<feature type="transmembrane region" description="Helical" evidence="6">
    <location>
        <begin position="365"/>
        <end position="385"/>
    </location>
</feature>
<keyword evidence="3 6" id="KW-1133">Transmembrane helix</keyword>
<feature type="transmembrane region" description="Helical" evidence="6">
    <location>
        <begin position="397"/>
        <end position="419"/>
    </location>
</feature>
<comment type="caution">
    <text evidence="8">The sequence shown here is derived from an EMBL/GenBank/DDBJ whole genome shotgun (WGS) entry which is preliminary data.</text>
</comment>
<protein>
    <recommendedName>
        <fullName evidence="7">Major facilitator superfamily (MFS) profile domain-containing protein</fullName>
    </recommendedName>
</protein>
<comment type="subcellular location">
    <subcellularLocation>
        <location evidence="1">Membrane</location>
        <topology evidence="1">Multi-pass membrane protein</topology>
    </subcellularLocation>
</comment>
<dbReference type="InterPro" id="IPR050549">
    <property type="entry name" value="MFS_Trehalose_Transporter"/>
</dbReference>
<dbReference type="InterPro" id="IPR005828">
    <property type="entry name" value="MFS_sugar_transport-like"/>
</dbReference>
<dbReference type="PRINTS" id="PR00171">
    <property type="entry name" value="SUGRTRNSPORT"/>
</dbReference>
<dbReference type="InterPro" id="IPR020846">
    <property type="entry name" value="MFS_dom"/>
</dbReference>
<accession>A0ABR3H8E3</accession>
<keyword evidence="5" id="KW-0325">Glycoprotein</keyword>
<keyword evidence="9" id="KW-1185">Reference proteome</keyword>
<dbReference type="Pfam" id="PF00083">
    <property type="entry name" value="Sugar_tr"/>
    <property type="match status" value="1"/>
</dbReference>
<feature type="transmembrane region" description="Helical" evidence="6">
    <location>
        <begin position="324"/>
        <end position="345"/>
    </location>
</feature>
<proteinExistence type="predicted"/>
<dbReference type="InterPro" id="IPR036259">
    <property type="entry name" value="MFS_trans_sf"/>
</dbReference>
<evidence type="ECO:0000256" key="6">
    <source>
        <dbReference type="SAM" id="Phobius"/>
    </source>
</evidence>
<feature type="transmembrane region" description="Helical" evidence="6">
    <location>
        <begin position="153"/>
        <end position="174"/>
    </location>
</feature>
<evidence type="ECO:0000256" key="4">
    <source>
        <dbReference type="ARBA" id="ARBA00023136"/>
    </source>
</evidence>
<evidence type="ECO:0000256" key="1">
    <source>
        <dbReference type="ARBA" id="ARBA00004141"/>
    </source>
</evidence>
<keyword evidence="2 6" id="KW-0812">Transmembrane</keyword>
<dbReference type="Proteomes" id="UP001549920">
    <property type="component" value="Unassembled WGS sequence"/>
</dbReference>
<feature type="transmembrane region" description="Helical" evidence="6">
    <location>
        <begin position="120"/>
        <end position="141"/>
    </location>
</feature>
<evidence type="ECO:0000256" key="5">
    <source>
        <dbReference type="ARBA" id="ARBA00023180"/>
    </source>
</evidence>
<name>A0ABR3H8E3_LOXSC</name>
<feature type="transmembrane region" description="Helical" evidence="6">
    <location>
        <begin position="425"/>
        <end position="446"/>
    </location>
</feature>
<dbReference type="PANTHER" id="PTHR48021">
    <property type="match status" value="1"/>
</dbReference>
<dbReference type="PROSITE" id="PS50850">
    <property type="entry name" value="MFS"/>
    <property type="match status" value="1"/>
</dbReference>
<dbReference type="EMBL" id="JBEUOH010000024">
    <property type="protein sequence ID" value="KAL0861065.1"/>
    <property type="molecule type" value="Genomic_DNA"/>
</dbReference>
<feature type="domain" description="Major facilitator superfamily (MFS) profile" evidence="7">
    <location>
        <begin position="26"/>
        <end position="450"/>
    </location>
</feature>
<evidence type="ECO:0000259" key="7">
    <source>
        <dbReference type="PROSITE" id="PS50850"/>
    </source>
</evidence>
<dbReference type="SUPFAM" id="SSF103473">
    <property type="entry name" value="MFS general substrate transporter"/>
    <property type="match status" value="1"/>
</dbReference>
<feature type="transmembrane region" description="Helical" evidence="6">
    <location>
        <begin position="95"/>
        <end position="114"/>
    </location>
</feature>
<sequence length="463" mass="50690">MYERLYKKIDRLAALKWLISIARDWQQHLPCIGQILFGYAAGWPSPVMPKLLDPDQFPRAPTPMQTNWIVSIIFIGCLIGTVISGPLSNTVGRKPCLIVGGSTASLSFLALALIKHPYSLMAFRLTCGVGCSMVFGVNLVYIGEIASTEIRGMLLGSTGLFNSLGFLVVYSVGNYVPYDVINYIGMILGIVFVTGILFAPETPIYYIIRGRNEEAKATLLALGRKDDAEKVSELRMEIESNHKVKAWNTLLKVKCNRKALVITSLLHIFQQASGIGAMLAYTTMIFEISGSSITPYIATIIVGAVNLAAGFITPLFVERFGRKILLLLSTFLTGLTLLILAIYIYHYNTGNPAVLNIRWVPLPVYILYCISYSFGFGVLPATLVGEMFQLNVRSAGSAVALCISWLAAFICLSTFGYIISGSGVHVAFAIFSASCGLAFLFTIFFVPETKGKSLIEVQEMLDK</sequence>
<keyword evidence="4 6" id="KW-0472">Membrane</keyword>
<evidence type="ECO:0000313" key="9">
    <source>
        <dbReference type="Proteomes" id="UP001549920"/>
    </source>
</evidence>
<gene>
    <name evidence="8" type="ORF">ABMA27_009577</name>
</gene>
<dbReference type="Gene3D" id="1.20.1250.20">
    <property type="entry name" value="MFS general substrate transporter like domains"/>
    <property type="match status" value="1"/>
</dbReference>
<evidence type="ECO:0000256" key="3">
    <source>
        <dbReference type="ARBA" id="ARBA00022989"/>
    </source>
</evidence>
<feature type="transmembrane region" description="Helical" evidence="6">
    <location>
        <begin position="259"/>
        <end position="281"/>
    </location>
</feature>
<organism evidence="8 9">
    <name type="scientific">Loxostege sticticalis</name>
    <name type="common">Beet webworm moth</name>
    <dbReference type="NCBI Taxonomy" id="481309"/>
    <lineage>
        <taxon>Eukaryota</taxon>
        <taxon>Metazoa</taxon>
        <taxon>Ecdysozoa</taxon>
        <taxon>Arthropoda</taxon>
        <taxon>Hexapoda</taxon>
        <taxon>Insecta</taxon>
        <taxon>Pterygota</taxon>
        <taxon>Neoptera</taxon>
        <taxon>Endopterygota</taxon>
        <taxon>Lepidoptera</taxon>
        <taxon>Glossata</taxon>
        <taxon>Ditrysia</taxon>
        <taxon>Pyraloidea</taxon>
        <taxon>Crambidae</taxon>
        <taxon>Pyraustinae</taxon>
        <taxon>Loxostege</taxon>
    </lineage>
</organism>
<feature type="transmembrane region" description="Helical" evidence="6">
    <location>
        <begin position="68"/>
        <end position="88"/>
    </location>
</feature>
<evidence type="ECO:0000256" key="2">
    <source>
        <dbReference type="ARBA" id="ARBA00022692"/>
    </source>
</evidence>
<dbReference type="InterPro" id="IPR003663">
    <property type="entry name" value="Sugar/inositol_transpt"/>
</dbReference>